<dbReference type="SUPFAM" id="SSF46565">
    <property type="entry name" value="Chaperone J-domain"/>
    <property type="match status" value="1"/>
</dbReference>
<dbReference type="PROSITE" id="PS00636">
    <property type="entry name" value="DNAJ_1"/>
    <property type="match status" value="1"/>
</dbReference>
<gene>
    <name evidence="3" type="ORF">K460DRAFT_357780</name>
</gene>
<dbReference type="InterPro" id="IPR001623">
    <property type="entry name" value="DnaJ_domain"/>
</dbReference>
<dbReference type="PANTHER" id="PTHR43948">
    <property type="entry name" value="DNAJ HOMOLOG SUBFAMILY B"/>
    <property type="match status" value="1"/>
</dbReference>
<feature type="compositionally biased region" description="Basic and acidic residues" evidence="1">
    <location>
        <begin position="213"/>
        <end position="275"/>
    </location>
</feature>
<feature type="region of interest" description="Disordered" evidence="1">
    <location>
        <begin position="318"/>
        <end position="389"/>
    </location>
</feature>
<dbReference type="RefSeq" id="XP_040786717.1">
    <property type="nucleotide sequence ID" value="XM_040932060.1"/>
</dbReference>
<reference evidence="3" key="1">
    <citation type="submission" date="2020-01" db="EMBL/GenBank/DDBJ databases">
        <authorList>
            <consortium name="DOE Joint Genome Institute"/>
            <person name="Haridas S."/>
            <person name="Albert R."/>
            <person name="Binder M."/>
            <person name="Bloem J."/>
            <person name="Labutti K."/>
            <person name="Salamov A."/>
            <person name="Andreopoulos B."/>
            <person name="Baker S.E."/>
            <person name="Barry K."/>
            <person name="Bills G."/>
            <person name="Bluhm B.H."/>
            <person name="Cannon C."/>
            <person name="Castanera R."/>
            <person name="Culley D.E."/>
            <person name="Daum C."/>
            <person name="Ezra D."/>
            <person name="Gonzalez J.B."/>
            <person name="Henrissat B."/>
            <person name="Kuo A."/>
            <person name="Liang C."/>
            <person name="Lipzen A."/>
            <person name="Lutzoni F."/>
            <person name="Magnuson J."/>
            <person name="Mondo S."/>
            <person name="Nolan M."/>
            <person name="Ohm R."/>
            <person name="Pangilinan J."/>
            <person name="Park H.-J."/>
            <person name="Ramirez L."/>
            <person name="Alfaro M."/>
            <person name="Sun H."/>
            <person name="Tritt A."/>
            <person name="Yoshinaga Y."/>
            <person name="Zwiers L.-H."/>
            <person name="Turgeon B.G."/>
            <person name="Goodwin S.B."/>
            <person name="Spatafora J.W."/>
            <person name="Crous P.W."/>
            <person name="Grigoriev I.V."/>
        </authorList>
    </citation>
    <scope>NUCLEOTIDE SEQUENCE</scope>
    <source>
        <strain evidence="3">CBS 394.84</strain>
    </source>
</reference>
<dbReference type="SMART" id="SM00271">
    <property type="entry name" value="DnaJ"/>
    <property type="match status" value="1"/>
</dbReference>
<keyword evidence="4" id="KW-1185">Reference proteome</keyword>
<dbReference type="InterPro" id="IPR018253">
    <property type="entry name" value="DnaJ_domain_CS"/>
</dbReference>
<accession>A0A9P4GEU7</accession>
<comment type="caution">
    <text evidence="3">The sequence shown here is derived from an EMBL/GenBank/DDBJ whole genome shotgun (WGS) entry which is preliminary data.</text>
</comment>
<dbReference type="GO" id="GO:0051082">
    <property type="term" value="F:unfolded protein binding"/>
    <property type="evidence" value="ECO:0007669"/>
    <property type="project" value="TreeGrafter"/>
</dbReference>
<feature type="compositionally biased region" description="Basic and acidic residues" evidence="1">
    <location>
        <begin position="379"/>
        <end position="389"/>
    </location>
</feature>
<dbReference type="OrthoDB" id="10250354at2759"/>
<feature type="region of interest" description="Disordered" evidence="1">
    <location>
        <begin position="213"/>
        <end position="287"/>
    </location>
</feature>
<dbReference type="AlphaFoldDB" id="A0A9P4GEU7"/>
<dbReference type="InterPro" id="IPR036869">
    <property type="entry name" value="J_dom_sf"/>
</dbReference>
<feature type="region of interest" description="Disordered" evidence="1">
    <location>
        <begin position="157"/>
        <end position="191"/>
    </location>
</feature>
<evidence type="ECO:0000313" key="4">
    <source>
        <dbReference type="Proteomes" id="UP000800039"/>
    </source>
</evidence>
<protein>
    <submittedName>
        <fullName evidence="3">DnaJ-domain-containing protein</fullName>
    </submittedName>
</protein>
<organism evidence="3 4">
    <name type="scientific">Cucurbitaria berberidis CBS 394.84</name>
    <dbReference type="NCBI Taxonomy" id="1168544"/>
    <lineage>
        <taxon>Eukaryota</taxon>
        <taxon>Fungi</taxon>
        <taxon>Dikarya</taxon>
        <taxon>Ascomycota</taxon>
        <taxon>Pezizomycotina</taxon>
        <taxon>Dothideomycetes</taxon>
        <taxon>Pleosporomycetidae</taxon>
        <taxon>Pleosporales</taxon>
        <taxon>Pleosporineae</taxon>
        <taxon>Cucurbitariaceae</taxon>
        <taxon>Cucurbitaria</taxon>
    </lineage>
</organism>
<name>A0A9P4GEU7_9PLEO</name>
<dbReference type="PANTHER" id="PTHR43948:SF23">
    <property type="entry name" value="DNAJ DOMAIN PROTEIN (AFU_ORTHOLOGUE AFUA_1G15460)"/>
    <property type="match status" value="1"/>
</dbReference>
<dbReference type="EMBL" id="ML976617">
    <property type="protein sequence ID" value="KAF1844154.1"/>
    <property type="molecule type" value="Genomic_DNA"/>
</dbReference>
<dbReference type="GO" id="GO:0051087">
    <property type="term" value="F:protein-folding chaperone binding"/>
    <property type="evidence" value="ECO:0007669"/>
    <property type="project" value="TreeGrafter"/>
</dbReference>
<sequence>MPTQNDFQLLPSQSGADCMSICLQNIRSFLISTHLHQTIAAHMCEEPTKPEMPDYYFDLGLTQDATRSEIKKAFHNLALLHHPDKKAPGESVDAVEFRQAREAYEVLTDNDEKDTYDDDYVWVQSDWIRYRRKLKDWEQYLEEERLRIEAEEQARRQAAEEHDRRQAALEAERRRKEEAKKNRQDPEDCETRRSNFAEWAFRQAERLKKEAIKQEEVDRQQQEFEGMDRRRKAAEAQEKKAEEQRRKVKEWMRPKEAQKEEDRRRQRSAERDQRRQARGYGPRSHGGLCPCAQCVYDHWVEAYKQEVAEAKRLSEEAAQRAREEMERKAKEHLEKQAATEKNRQEREKNRQEREKKAHERKQAAKARAAETKTQATAQKQREEQEKKARLRMANEHIHKQQHAYLSTLAESGQEVGTTDVVIDIGWIKKKGVAECLFCGNRINYFSFHCPEGGIVLKGALWRAIRASCSSVNTRLQSKILRK</sequence>
<dbReference type="CDD" id="cd06257">
    <property type="entry name" value="DnaJ"/>
    <property type="match status" value="1"/>
</dbReference>
<dbReference type="PRINTS" id="PR00625">
    <property type="entry name" value="JDOMAIN"/>
</dbReference>
<feature type="domain" description="J" evidence="2">
    <location>
        <begin position="54"/>
        <end position="120"/>
    </location>
</feature>
<proteinExistence type="predicted"/>
<dbReference type="Proteomes" id="UP000800039">
    <property type="component" value="Unassembled WGS sequence"/>
</dbReference>
<dbReference type="Gene3D" id="1.10.287.110">
    <property type="entry name" value="DnaJ domain"/>
    <property type="match status" value="1"/>
</dbReference>
<dbReference type="Pfam" id="PF00226">
    <property type="entry name" value="DnaJ"/>
    <property type="match status" value="1"/>
</dbReference>
<dbReference type="GeneID" id="63849312"/>
<evidence type="ECO:0000259" key="2">
    <source>
        <dbReference type="PROSITE" id="PS50076"/>
    </source>
</evidence>
<evidence type="ECO:0000313" key="3">
    <source>
        <dbReference type="EMBL" id="KAF1844154.1"/>
    </source>
</evidence>
<evidence type="ECO:0000256" key="1">
    <source>
        <dbReference type="SAM" id="MobiDB-lite"/>
    </source>
</evidence>
<dbReference type="GO" id="GO:0005737">
    <property type="term" value="C:cytoplasm"/>
    <property type="evidence" value="ECO:0007669"/>
    <property type="project" value="TreeGrafter"/>
</dbReference>
<dbReference type="PROSITE" id="PS50076">
    <property type="entry name" value="DNAJ_2"/>
    <property type="match status" value="1"/>
</dbReference>
<feature type="compositionally biased region" description="Basic and acidic residues" evidence="1">
    <location>
        <begin position="318"/>
        <end position="370"/>
    </location>
</feature>
<dbReference type="GO" id="GO:0005634">
    <property type="term" value="C:nucleus"/>
    <property type="evidence" value="ECO:0007669"/>
    <property type="project" value="TreeGrafter"/>
</dbReference>
<dbReference type="GO" id="GO:0044183">
    <property type="term" value="F:protein folding chaperone"/>
    <property type="evidence" value="ECO:0007669"/>
    <property type="project" value="TreeGrafter"/>
</dbReference>